<name>A0A9N9AWX2_9GLOM</name>
<feature type="transmembrane region" description="Helical" evidence="13">
    <location>
        <begin position="205"/>
        <end position="225"/>
    </location>
</feature>
<evidence type="ECO:0000256" key="9">
    <source>
        <dbReference type="ARBA" id="ARBA00023136"/>
    </source>
</evidence>
<dbReference type="Gene3D" id="2.60.40.2840">
    <property type="match status" value="1"/>
</dbReference>
<evidence type="ECO:0000256" key="5">
    <source>
        <dbReference type="ARBA" id="ARBA00022691"/>
    </source>
</evidence>
<comment type="caution">
    <text evidence="15">The sequence shown here is derived from an EMBL/GenBank/DDBJ whole genome shotgun (WGS) entry which is preliminary data.</text>
</comment>
<dbReference type="PROSITE" id="PS51598">
    <property type="entry name" value="SAM_CHO2"/>
    <property type="match status" value="1"/>
</dbReference>
<evidence type="ECO:0000256" key="12">
    <source>
        <dbReference type="SAM" id="MobiDB-lite"/>
    </source>
</evidence>
<dbReference type="Pfam" id="PF04191">
    <property type="entry name" value="PEMT"/>
    <property type="match status" value="2"/>
</dbReference>
<evidence type="ECO:0000256" key="7">
    <source>
        <dbReference type="ARBA" id="ARBA00022989"/>
    </source>
</evidence>
<evidence type="ECO:0000313" key="16">
    <source>
        <dbReference type="Proteomes" id="UP000789739"/>
    </source>
</evidence>
<dbReference type="Gene3D" id="1.20.120.1630">
    <property type="match status" value="1"/>
</dbReference>
<reference evidence="15" key="1">
    <citation type="submission" date="2021-06" db="EMBL/GenBank/DDBJ databases">
        <authorList>
            <person name="Kallberg Y."/>
            <person name="Tangrot J."/>
            <person name="Rosling A."/>
        </authorList>
    </citation>
    <scope>NUCLEOTIDE SEQUENCE</scope>
    <source>
        <strain evidence="15">BR232B</strain>
    </source>
</reference>
<accession>A0A9N9AWX2</accession>
<keyword evidence="4" id="KW-0808">Transferase</keyword>
<evidence type="ECO:0000256" key="11">
    <source>
        <dbReference type="ARBA" id="ARBA00023264"/>
    </source>
</evidence>
<keyword evidence="9 13" id="KW-0472">Membrane</keyword>
<feature type="transmembrane region" description="Helical" evidence="13">
    <location>
        <begin position="299"/>
        <end position="319"/>
    </location>
</feature>
<evidence type="ECO:0000256" key="1">
    <source>
        <dbReference type="ARBA" id="ARBA00004127"/>
    </source>
</evidence>
<protein>
    <submittedName>
        <fullName evidence="15">3929_t:CDS:1</fullName>
    </submittedName>
</protein>
<dbReference type="Proteomes" id="UP000789739">
    <property type="component" value="Unassembled WGS sequence"/>
</dbReference>
<gene>
    <name evidence="15" type="ORF">PBRASI_LOCUS4798</name>
</gene>
<dbReference type="InterPro" id="IPR016219">
    <property type="entry name" value="Phosphatid-EA_MeTrfase_fun"/>
</dbReference>
<keyword evidence="10" id="KW-0594">Phospholipid biosynthesis</keyword>
<dbReference type="GO" id="GO:0006656">
    <property type="term" value="P:phosphatidylcholine biosynthetic process"/>
    <property type="evidence" value="ECO:0007669"/>
    <property type="project" value="TreeGrafter"/>
</dbReference>
<keyword evidence="2" id="KW-0444">Lipid biosynthesis</keyword>
<evidence type="ECO:0000313" key="15">
    <source>
        <dbReference type="EMBL" id="CAG8545246.1"/>
    </source>
</evidence>
<feature type="transmembrane region" description="Helical" evidence="13">
    <location>
        <begin position="20"/>
        <end position="44"/>
    </location>
</feature>
<keyword evidence="3" id="KW-0489">Methyltransferase</keyword>
<evidence type="ECO:0000256" key="10">
    <source>
        <dbReference type="ARBA" id="ARBA00023209"/>
    </source>
</evidence>
<dbReference type="GO" id="GO:0012505">
    <property type="term" value="C:endomembrane system"/>
    <property type="evidence" value="ECO:0007669"/>
    <property type="project" value="UniProtKB-SubCell"/>
</dbReference>
<feature type="compositionally biased region" description="Polar residues" evidence="12">
    <location>
        <begin position="653"/>
        <end position="662"/>
    </location>
</feature>
<feature type="transmembrane region" description="Helical" evidence="13">
    <location>
        <begin position="237"/>
        <end position="258"/>
    </location>
</feature>
<evidence type="ECO:0000256" key="2">
    <source>
        <dbReference type="ARBA" id="ARBA00022516"/>
    </source>
</evidence>
<dbReference type="OrthoDB" id="4583at2759"/>
<evidence type="ECO:0000256" key="8">
    <source>
        <dbReference type="ARBA" id="ARBA00023098"/>
    </source>
</evidence>
<dbReference type="InterPro" id="IPR007318">
    <property type="entry name" value="Phopholipid_MeTrfase"/>
</dbReference>
<evidence type="ECO:0000256" key="13">
    <source>
        <dbReference type="SAM" id="Phobius"/>
    </source>
</evidence>
<keyword evidence="5" id="KW-0949">S-adenosyl-L-methionine</keyword>
<keyword evidence="7 13" id="KW-1133">Transmembrane helix</keyword>
<keyword evidence="11" id="KW-1208">Phospholipid metabolism</keyword>
<organism evidence="15 16">
    <name type="scientific">Paraglomus brasilianum</name>
    <dbReference type="NCBI Taxonomy" id="144538"/>
    <lineage>
        <taxon>Eukaryota</taxon>
        <taxon>Fungi</taxon>
        <taxon>Fungi incertae sedis</taxon>
        <taxon>Mucoromycota</taxon>
        <taxon>Glomeromycotina</taxon>
        <taxon>Glomeromycetes</taxon>
        <taxon>Paraglomerales</taxon>
        <taxon>Paraglomeraceae</taxon>
        <taxon>Paraglomus</taxon>
    </lineage>
</organism>
<keyword evidence="6 13" id="KW-0812">Transmembrane</keyword>
<feature type="domain" description="SKICH" evidence="14">
    <location>
        <begin position="463"/>
        <end position="543"/>
    </location>
</feature>
<keyword evidence="16" id="KW-1185">Reference proteome</keyword>
<evidence type="ECO:0000256" key="3">
    <source>
        <dbReference type="ARBA" id="ARBA00022603"/>
    </source>
</evidence>
<feature type="region of interest" description="Disordered" evidence="12">
    <location>
        <begin position="641"/>
        <end position="662"/>
    </location>
</feature>
<dbReference type="PANTHER" id="PTHR32138:SF0">
    <property type="entry name" value="PHOSPHATIDYLETHANOLAMINE N-METHYLTRANSFERASE"/>
    <property type="match status" value="1"/>
</dbReference>
<dbReference type="AlphaFoldDB" id="A0A9N9AWX2"/>
<dbReference type="Pfam" id="PF17751">
    <property type="entry name" value="SKICH"/>
    <property type="match status" value="1"/>
</dbReference>
<sequence>MAPHPMYSVGYCGYYGISMMMASYTVLFVSLAAHAAQFAFLVFVENPHIDKIYNDPKPLRAKLSPSPKALLASSPSSADAESLHEHSSTSTTLQPALADFFHPPTSFQYFRRDLIVFKNFDLLRAADLFVVIIIFYATAVPLLISGASENTVQMFVVGQCLAWRIFHTYVLGAILDLQSKEKFWTKHYIKFGGSVKEAFDNWKSIYNLSLSMTYVTFLIASYKLYSLPSDWTYGTVLLRHTLGILLIALHVWTSISVFEELGDFGWFYGDFFLDEYPSTLCYTGIYRFLNNPEKLIGHAAFWGITLISSSWVVFGLALFSQTSNFLFLKYVESPHMKKLYGDEIRKEDGVSKTIRRVNILPDSVRERIGAPEMRAVGRVVNEIRGSVVKEVRGRVVEAAEAVGEIVEVAGSLLQKERDKLIMNNRRIDTSQYSIALVPPRSAPRISYNLGTPINIRWTAPNNHGRKDWIGLYKIGANNSTIVTTVSSRGRYHYVDDDERNERNVSGELTFKSEQLFWEVGTYEFRYHHDDEHLVLAISAPFEITTPVLTPSNLFCLPIIEQTLLKLVQKSLDSDPKLIPKSTKDDYEVMKEQHAKRIVYGINMIFGIDFAWQVVVVDANVAKLAKRIYEAIRVLTLAPSTKSENPVDYDKSSGGENIQAVSC</sequence>
<dbReference type="PANTHER" id="PTHR32138">
    <property type="entry name" value="PHOSPHATIDYLETHANOLAMINE N-METHYLTRANSFERASE"/>
    <property type="match status" value="1"/>
</dbReference>
<dbReference type="GO" id="GO:0032259">
    <property type="term" value="P:methylation"/>
    <property type="evidence" value="ECO:0007669"/>
    <property type="project" value="UniProtKB-KW"/>
</dbReference>
<evidence type="ECO:0000259" key="14">
    <source>
        <dbReference type="Pfam" id="PF17751"/>
    </source>
</evidence>
<dbReference type="GO" id="GO:0004608">
    <property type="term" value="F:phosphatidylethanolamine N-methyltransferase activity"/>
    <property type="evidence" value="ECO:0007669"/>
    <property type="project" value="InterPro"/>
</dbReference>
<evidence type="ECO:0000256" key="6">
    <source>
        <dbReference type="ARBA" id="ARBA00022692"/>
    </source>
</evidence>
<evidence type="ECO:0000256" key="4">
    <source>
        <dbReference type="ARBA" id="ARBA00022679"/>
    </source>
</evidence>
<feature type="transmembrane region" description="Helical" evidence="13">
    <location>
        <begin position="122"/>
        <end position="144"/>
    </location>
</feature>
<dbReference type="EMBL" id="CAJVPI010000520">
    <property type="protein sequence ID" value="CAG8545246.1"/>
    <property type="molecule type" value="Genomic_DNA"/>
</dbReference>
<comment type="subcellular location">
    <subcellularLocation>
        <location evidence="1">Endomembrane system</location>
        <topology evidence="1">Multi-pass membrane protein</topology>
    </subcellularLocation>
</comment>
<keyword evidence="8" id="KW-0443">Lipid metabolism</keyword>
<dbReference type="InterPro" id="IPR041611">
    <property type="entry name" value="SKICH"/>
</dbReference>
<proteinExistence type="predicted"/>